<protein>
    <submittedName>
        <fullName evidence="1">Uncharacterized protein</fullName>
    </submittedName>
</protein>
<dbReference type="AlphaFoldDB" id="A0A8X7S8K0"/>
<accession>A0A8X7S8K0</accession>
<evidence type="ECO:0000313" key="2">
    <source>
        <dbReference type="Proteomes" id="UP000886595"/>
    </source>
</evidence>
<organism evidence="1 2">
    <name type="scientific">Brassica carinata</name>
    <name type="common">Ethiopian mustard</name>
    <name type="synonym">Abyssinian cabbage</name>
    <dbReference type="NCBI Taxonomy" id="52824"/>
    <lineage>
        <taxon>Eukaryota</taxon>
        <taxon>Viridiplantae</taxon>
        <taxon>Streptophyta</taxon>
        <taxon>Embryophyta</taxon>
        <taxon>Tracheophyta</taxon>
        <taxon>Spermatophyta</taxon>
        <taxon>Magnoliopsida</taxon>
        <taxon>eudicotyledons</taxon>
        <taxon>Gunneridae</taxon>
        <taxon>Pentapetalae</taxon>
        <taxon>rosids</taxon>
        <taxon>malvids</taxon>
        <taxon>Brassicales</taxon>
        <taxon>Brassicaceae</taxon>
        <taxon>Brassiceae</taxon>
        <taxon>Brassica</taxon>
    </lineage>
</organism>
<proteinExistence type="predicted"/>
<dbReference type="EMBL" id="JAAMPC010000008">
    <property type="protein sequence ID" value="KAG2300670.1"/>
    <property type="molecule type" value="Genomic_DNA"/>
</dbReference>
<gene>
    <name evidence="1" type="ORF">Bca52824_037142</name>
</gene>
<dbReference type="Proteomes" id="UP000886595">
    <property type="component" value="Unassembled WGS sequence"/>
</dbReference>
<name>A0A8X7S8K0_BRACI</name>
<comment type="caution">
    <text evidence="1">The sequence shown here is derived from an EMBL/GenBank/DDBJ whole genome shotgun (WGS) entry which is preliminary data.</text>
</comment>
<evidence type="ECO:0000313" key="1">
    <source>
        <dbReference type="EMBL" id="KAG2300670.1"/>
    </source>
</evidence>
<reference evidence="1 2" key="1">
    <citation type="submission" date="2020-02" db="EMBL/GenBank/DDBJ databases">
        <authorList>
            <person name="Ma Q."/>
            <person name="Huang Y."/>
            <person name="Song X."/>
            <person name="Pei D."/>
        </authorList>
    </citation>
    <scope>NUCLEOTIDE SEQUENCE [LARGE SCALE GENOMIC DNA]</scope>
    <source>
        <strain evidence="1">Sxm20200214</strain>
        <tissue evidence="1">Leaf</tissue>
    </source>
</reference>
<keyword evidence="2" id="KW-1185">Reference proteome</keyword>
<sequence>MVEKLIKRQRGLKLLVQALTFSKTSGETWRSIQESDFPGRNREACCLLPRTLGQVSGLQHSKTVQGTRVNVKRGETGMVPGREAEEHSNRLQPEFYASEISILLTVQSNSSAHHQSNHLGSFLLEIISLY</sequence>